<dbReference type="SUPFAM" id="SSF46785">
    <property type="entry name" value="Winged helix' DNA-binding domain"/>
    <property type="match status" value="1"/>
</dbReference>
<evidence type="ECO:0000259" key="4">
    <source>
        <dbReference type="PROSITE" id="PS50042"/>
    </source>
</evidence>
<evidence type="ECO:0000313" key="6">
    <source>
        <dbReference type="EMBL" id="SHJ32432.1"/>
    </source>
</evidence>
<comment type="caution">
    <text evidence="6">The sequence shown here is derived from an EMBL/GenBank/DDBJ whole genome shotgun (WGS) entry which is preliminary data.</text>
</comment>
<dbReference type="InterPro" id="IPR000595">
    <property type="entry name" value="cNMP-bd_dom"/>
</dbReference>
<evidence type="ECO:0000259" key="5">
    <source>
        <dbReference type="PROSITE" id="PS51063"/>
    </source>
</evidence>
<dbReference type="SUPFAM" id="SSF51206">
    <property type="entry name" value="cAMP-binding domain-like"/>
    <property type="match status" value="1"/>
</dbReference>
<dbReference type="SMART" id="SM00100">
    <property type="entry name" value="cNMP"/>
    <property type="match status" value="1"/>
</dbReference>
<dbReference type="Pfam" id="PF00027">
    <property type="entry name" value="cNMP_binding"/>
    <property type="match status" value="1"/>
</dbReference>
<keyword evidence="3" id="KW-0804">Transcription</keyword>
<feature type="domain" description="Cyclic nucleotide-binding" evidence="4">
    <location>
        <begin position="80"/>
        <end position="128"/>
    </location>
</feature>
<dbReference type="PROSITE" id="PS50042">
    <property type="entry name" value="CNMP_BINDING_3"/>
    <property type="match status" value="1"/>
</dbReference>
<dbReference type="Gene3D" id="1.10.10.10">
    <property type="entry name" value="Winged helix-like DNA-binding domain superfamily/Winged helix DNA-binding domain"/>
    <property type="match status" value="1"/>
</dbReference>
<keyword evidence="2" id="KW-0238">DNA-binding</keyword>
<dbReference type="PROSITE" id="PS51063">
    <property type="entry name" value="HTH_CRP_2"/>
    <property type="match status" value="1"/>
</dbReference>
<name>A0ABY1IKT2_9RHOB</name>
<dbReference type="Pfam" id="PF13545">
    <property type="entry name" value="HTH_Crp_2"/>
    <property type="match status" value="1"/>
</dbReference>
<keyword evidence="1" id="KW-0805">Transcription regulation</keyword>
<evidence type="ECO:0000256" key="1">
    <source>
        <dbReference type="ARBA" id="ARBA00023015"/>
    </source>
</evidence>
<evidence type="ECO:0000256" key="2">
    <source>
        <dbReference type="ARBA" id="ARBA00023125"/>
    </source>
</evidence>
<dbReference type="CDD" id="cd00038">
    <property type="entry name" value="CAP_ED"/>
    <property type="match status" value="1"/>
</dbReference>
<dbReference type="InterPro" id="IPR018490">
    <property type="entry name" value="cNMP-bd_dom_sf"/>
</dbReference>
<dbReference type="InterPro" id="IPR014710">
    <property type="entry name" value="RmlC-like_jellyroll"/>
</dbReference>
<accession>A0ABY1IKT2</accession>
<dbReference type="InterPro" id="IPR012318">
    <property type="entry name" value="HTH_CRP"/>
</dbReference>
<dbReference type="PANTHER" id="PTHR24567">
    <property type="entry name" value="CRP FAMILY TRANSCRIPTIONAL REGULATORY PROTEIN"/>
    <property type="match status" value="1"/>
</dbReference>
<dbReference type="InterPro" id="IPR036390">
    <property type="entry name" value="WH_DNA-bd_sf"/>
</dbReference>
<dbReference type="CDD" id="cd00092">
    <property type="entry name" value="HTH_CRP"/>
    <property type="match status" value="1"/>
</dbReference>
<sequence length="274" mass="30372">MHKTGRGEPYLYPKTDDPTLQKITKSYIYKLMHITLVNQCHSDTSAEDTLMYVTIPDPGTIAAPLAPLASSTPKPAEARLRPGAFLYYEGDEVDWLYQVTSGVVRLTRLLADGRRQVIAFGYPGDIIGFPADGQHHTDCETLTDARLQPFRRAHLETGEGDPVLHSALLQAALREISAMQDHFMMLGRKSATEKLASFLCVLTDRVGQDLGNYRQVKLPMCRSDIADFLGLTTETVSRTFTQLRKSKIIAIDQSHTVIIQKPTALLGLSLGDLD</sequence>
<dbReference type="Gene3D" id="2.60.120.10">
    <property type="entry name" value="Jelly Rolls"/>
    <property type="match status" value="1"/>
</dbReference>
<feature type="domain" description="HTH crp-type" evidence="5">
    <location>
        <begin position="189"/>
        <end position="263"/>
    </location>
</feature>
<dbReference type="Proteomes" id="UP000184408">
    <property type="component" value="Unassembled WGS sequence"/>
</dbReference>
<dbReference type="InterPro" id="IPR050397">
    <property type="entry name" value="Env_Response_Regulators"/>
</dbReference>
<organism evidence="6 7">
    <name type="scientific">Thalassobacter stenotrophicus DSM 16310</name>
    <dbReference type="NCBI Taxonomy" id="1123361"/>
    <lineage>
        <taxon>Bacteria</taxon>
        <taxon>Pseudomonadati</taxon>
        <taxon>Pseudomonadota</taxon>
        <taxon>Alphaproteobacteria</taxon>
        <taxon>Rhodobacterales</taxon>
        <taxon>Roseobacteraceae</taxon>
        <taxon>Thalassobacter</taxon>
    </lineage>
</organism>
<keyword evidence="7" id="KW-1185">Reference proteome</keyword>
<dbReference type="PRINTS" id="PR00034">
    <property type="entry name" value="HTHCRP"/>
</dbReference>
<dbReference type="SMART" id="SM00419">
    <property type="entry name" value="HTH_CRP"/>
    <property type="match status" value="1"/>
</dbReference>
<reference evidence="6 7" key="1">
    <citation type="submission" date="2016-11" db="EMBL/GenBank/DDBJ databases">
        <authorList>
            <person name="Varghese N."/>
            <person name="Submissions S."/>
        </authorList>
    </citation>
    <scope>NUCLEOTIDE SEQUENCE [LARGE SCALE GENOMIC DNA]</scope>
    <source>
        <strain evidence="6 7">DSM 16310</strain>
    </source>
</reference>
<protein>
    <submittedName>
        <fullName evidence="6">CRP/FNR family transcriptional regulator, nitrogen fixation regulation protein</fullName>
    </submittedName>
</protein>
<dbReference type="EMBL" id="FQYZ01000016">
    <property type="protein sequence ID" value="SHJ32432.1"/>
    <property type="molecule type" value="Genomic_DNA"/>
</dbReference>
<proteinExistence type="predicted"/>
<dbReference type="InterPro" id="IPR036388">
    <property type="entry name" value="WH-like_DNA-bd_sf"/>
</dbReference>
<evidence type="ECO:0000256" key="3">
    <source>
        <dbReference type="ARBA" id="ARBA00023163"/>
    </source>
</evidence>
<evidence type="ECO:0000313" key="7">
    <source>
        <dbReference type="Proteomes" id="UP000184408"/>
    </source>
</evidence>
<dbReference type="PANTHER" id="PTHR24567:SF75">
    <property type="entry name" value="FUMARATE AND NITRATE REDUCTION REGULATORY PROTEIN"/>
    <property type="match status" value="1"/>
</dbReference>
<gene>
    <name evidence="6" type="ORF">SAMN02744035_03367</name>
</gene>